<proteinExistence type="predicted"/>
<feature type="non-terminal residue" evidence="1">
    <location>
        <position position="1"/>
    </location>
</feature>
<protein>
    <recommendedName>
        <fullName evidence="3">ATP-dependent DNA helicase</fullName>
    </recommendedName>
</protein>
<dbReference type="SUPFAM" id="SSF52540">
    <property type="entry name" value="P-loop containing nucleoside triphosphate hydrolases"/>
    <property type="match status" value="1"/>
</dbReference>
<dbReference type="InterPro" id="IPR027417">
    <property type="entry name" value="P-loop_NTPase"/>
</dbReference>
<dbReference type="RefSeq" id="XP_040630815.1">
    <property type="nucleotide sequence ID" value="XM_040774926.1"/>
</dbReference>
<organism evidence="1 2">
    <name type="scientific">Dacryopinax primogenitus (strain DJM 731)</name>
    <name type="common">Brown rot fungus</name>
    <dbReference type="NCBI Taxonomy" id="1858805"/>
    <lineage>
        <taxon>Eukaryota</taxon>
        <taxon>Fungi</taxon>
        <taxon>Dikarya</taxon>
        <taxon>Basidiomycota</taxon>
        <taxon>Agaricomycotina</taxon>
        <taxon>Dacrymycetes</taxon>
        <taxon>Dacrymycetales</taxon>
        <taxon>Dacrymycetaceae</taxon>
        <taxon>Dacryopinax</taxon>
    </lineage>
</organism>
<name>M5G0Z8_DACPD</name>
<sequence>NWTVIRVQLPLQLVYATTFHSCQGLTLDRTVLDCCSDVFAHGRLYTALTHVCMHLDTRSLVSDSWEGTVANIQNCQLLLP</sequence>
<dbReference type="STRING" id="1858805.M5G0Z8"/>
<dbReference type="OrthoDB" id="3353471at2759"/>
<evidence type="ECO:0008006" key="3">
    <source>
        <dbReference type="Google" id="ProtNLM"/>
    </source>
</evidence>
<gene>
    <name evidence="1" type="ORF">DACRYDRAFT_49685</name>
</gene>
<evidence type="ECO:0000313" key="2">
    <source>
        <dbReference type="Proteomes" id="UP000030653"/>
    </source>
</evidence>
<dbReference type="HOGENOM" id="CLU_001324_11_0_1"/>
<keyword evidence="2" id="KW-1185">Reference proteome</keyword>
<reference evidence="1 2" key="1">
    <citation type="journal article" date="2012" name="Science">
        <title>The Paleozoic origin of enzymatic lignin decomposition reconstructed from 31 fungal genomes.</title>
        <authorList>
            <person name="Floudas D."/>
            <person name="Binder M."/>
            <person name="Riley R."/>
            <person name="Barry K."/>
            <person name="Blanchette R.A."/>
            <person name="Henrissat B."/>
            <person name="Martinez A.T."/>
            <person name="Otillar R."/>
            <person name="Spatafora J.W."/>
            <person name="Yadav J.S."/>
            <person name="Aerts A."/>
            <person name="Benoit I."/>
            <person name="Boyd A."/>
            <person name="Carlson A."/>
            <person name="Copeland A."/>
            <person name="Coutinho P.M."/>
            <person name="de Vries R.P."/>
            <person name="Ferreira P."/>
            <person name="Findley K."/>
            <person name="Foster B."/>
            <person name="Gaskell J."/>
            <person name="Glotzer D."/>
            <person name="Gorecki P."/>
            <person name="Heitman J."/>
            <person name="Hesse C."/>
            <person name="Hori C."/>
            <person name="Igarashi K."/>
            <person name="Jurgens J.A."/>
            <person name="Kallen N."/>
            <person name="Kersten P."/>
            <person name="Kohler A."/>
            <person name="Kuees U."/>
            <person name="Kumar T.K.A."/>
            <person name="Kuo A."/>
            <person name="LaButti K."/>
            <person name="Larrondo L.F."/>
            <person name="Lindquist E."/>
            <person name="Ling A."/>
            <person name="Lombard V."/>
            <person name="Lucas S."/>
            <person name="Lundell T."/>
            <person name="Martin R."/>
            <person name="McLaughlin D.J."/>
            <person name="Morgenstern I."/>
            <person name="Morin E."/>
            <person name="Murat C."/>
            <person name="Nagy L.G."/>
            <person name="Nolan M."/>
            <person name="Ohm R.A."/>
            <person name="Patyshakuliyeva A."/>
            <person name="Rokas A."/>
            <person name="Ruiz-Duenas F.J."/>
            <person name="Sabat G."/>
            <person name="Salamov A."/>
            <person name="Samejima M."/>
            <person name="Schmutz J."/>
            <person name="Slot J.C."/>
            <person name="St John F."/>
            <person name="Stenlid J."/>
            <person name="Sun H."/>
            <person name="Sun S."/>
            <person name="Syed K."/>
            <person name="Tsang A."/>
            <person name="Wiebenga A."/>
            <person name="Young D."/>
            <person name="Pisabarro A."/>
            <person name="Eastwood D.C."/>
            <person name="Martin F."/>
            <person name="Cullen D."/>
            <person name="Grigoriev I.V."/>
            <person name="Hibbett D.S."/>
        </authorList>
    </citation>
    <scope>NUCLEOTIDE SEQUENCE [LARGE SCALE GENOMIC DNA]</scope>
    <source>
        <strain evidence="1 2">DJM-731 SS1</strain>
    </source>
</reference>
<dbReference type="AlphaFoldDB" id="M5G0Z8"/>
<evidence type="ECO:0000313" key="1">
    <source>
        <dbReference type="EMBL" id="EJU03921.1"/>
    </source>
</evidence>
<dbReference type="EMBL" id="JH795859">
    <property type="protein sequence ID" value="EJU03921.1"/>
    <property type="molecule type" value="Genomic_DNA"/>
</dbReference>
<accession>M5G0Z8</accession>
<dbReference type="Proteomes" id="UP000030653">
    <property type="component" value="Unassembled WGS sequence"/>
</dbReference>
<dbReference type="GeneID" id="63689988"/>